<name>A0AAU8FH57_9BACT</name>
<dbReference type="InterPro" id="IPR045641">
    <property type="entry name" value="SrpI-like"/>
</dbReference>
<dbReference type="EMBL" id="CP159289">
    <property type="protein sequence ID" value="XCH23238.1"/>
    <property type="molecule type" value="Genomic_DNA"/>
</dbReference>
<proteinExistence type="predicted"/>
<feature type="domain" description="Type 2A encapsulin shell protein SrpI-like" evidence="1">
    <location>
        <begin position="83"/>
        <end position="150"/>
    </location>
</feature>
<organism evidence="2">
    <name type="scientific">Dyadobacter sp. 676</name>
    <dbReference type="NCBI Taxonomy" id="3088362"/>
    <lineage>
        <taxon>Bacteria</taxon>
        <taxon>Pseudomonadati</taxon>
        <taxon>Bacteroidota</taxon>
        <taxon>Cytophagia</taxon>
        <taxon>Cytophagales</taxon>
        <taxon>Spirosomataceae</taxon>
        <taxon>Dyadobacter</taxon>
    </lineage>
</organism>
<dbReference type="AlphaFoldDB" id="A0AAU8FH57"/>
<evidence type="ECO:0000259" key="1">
    <source>
        <dbReference type="Pfam" id="PF19307"/>
    </source>
</evidence>
<reference evidence="2" key="1">
    <citation type="submission" date="2024-06" db="EMBL/GenBank/DDBJ databases">
        <title>Sequencing and assembly of the genome of Dyadobacter sp. strain 676, a symbiont of Cyamopsis tetragonoloba.</title>
        <authorList>
            <person name="Guro P."/>
            <person name="Sazanova A."/>
            <person name="Kuznetsova I."/>
            <person name="Belimov A."/>
            <person name="Safronova V."/>
        </authorList>
    </citation>
    <scope>NUCLEOTIDE SEQUENCE</scope>
    <source>
        <strain evidence="2">676</strain>
    </source>
</reference>
<protein>
    <recommendedName>
        <fullName evidence="1">Type 2A encapsulin shell protein SrpI-like domain-containing protein</fullName>
    </recommendedName>
</protein>
<dbReference type="RefSeq" id="WP_353718564.1">
    <property type="nucleotide sequence ID" value="NZ_CP159289.1"/>
</dbReference>
<gene>
    <name evidence="2" type="ORF">ABV298_23350</name>
</gene>
<evidence type="ECO:0000313" key="2">
    <source>
        <dbReference type="EMBL" id="XCH23238.1"/>
    </source>
</evidence>
<dbReference type="Pfam" id="PF19307">
    <property type="entry name" value="SrpI-like"/>
    <property type="match status" value="1"/>
</dbReference>
<sequence length="155" mass="17686">MSQMLVGKSAVSAKNITGTGPVSGESWYNLSAPAGPANREAKGWWQVMDFFKCLITPRWLMHLLNWIPVESGVYRLNKVKEGSTAEVDCSRRDERELPHTFIDYVENPREYNLTAVNTVLDVHTRVSDLYSKPYNQISEQLRLTIESIRNGRRAN</sequence>
<accession>A0AAU8FH57</accession>